<accession>A0A8X6PMQ1</accession>
<keyword evidence="2" id="KW-1185">Reference proteome</keyword>
<evidence type="ECO:0000313" key="1">
    <source>
        <dbReference type="EMBL" id="GFT79428.1"/>
    </source>
</evidence>
<reference evidence="1" key="1">
    <citation type="submission" date="2020-08" db="EMBL/GenBank/DDBJ databases">
        <title>Multicomponent nature underlies the extraordinary mechanical properties of spider dragline silk.</title>
        <authorList>
            <person name="Kono N."/>
            <person name="Nakamura H."/>
            <person name="Mori M."/>
            <person name="Yoshida Y."/>
            <person name="Ohtoshi R."/>
            <person name="Malay A.D."/>
            <person name="Moran D.A.P."/>
            <person name="Tomita M."/>
            <person name="Numata K."/>
            <person name="Arakawa K."/>
        </authorList>
    </citation>
    <scope>NUCLEOTIDE SEQUENCE</scope>
</reference>
<name>A0A8X6PMQ1_NEPPI</name>
<comment type="caution">
    <text evidence="1">The sequence shown here is derived from an EMBL/GenBank/DDBJ whole genome shotgun (WGS) entry which is preliminary data.</text>
</comment>
<proteinExistence type="predicted"/>
<dbReference type="AlphaFoldDB" id="A0A8X6PMQ1"/>
<evidence type="ECO:0000313" key="2">
    <source>
        <dbReference type="Proteomes" id="UP000887013"/>
    </source>
</evidence>
<organism evidence="1 2">
    <name type="scientific">Nephila pilipes</name>
    <name type="common">Giant wood spider</name>
    <name type="synonym">Nephila maculata</name>
    <dbReference type="NCBI Taxonomy" id="299642"/>
    <lineage>
        <taxon>Eukaryota</taxon>
        <taxon>Metazoa</taxon>
        <taxon>Ecdysozoa</taxon>
        <taxon>Arthropoda</taxon>
        <taxon>Chelicerata</taxon>
        <taxon>Arachnida</taxon>
        <taxon>Araneae</taxon>
        <taxon>Araneomorphae</taxon>
        <taxon>Entelegynae</taxon>
        <taxon>Araneoidea</taxon>
        <taxon>Nephilidae</taxon>
        <taxon>Nephila</taxon>
    </lineage>
</organism>
<sequence>MYQVFKDKGLVFQETTIAISLAEGQQNTDVAFTTQVMVEIDGRSVLTRFIILPKAKGNRTLLETDFFTSAGLVLDMKRYCWYFWDNLHTSIHLVKNWTPRS</sequence>
<dbReference type="OrthoDB" id="425619at2759"/>
<protein>
    <submittedName>
        <fullName evidence="1">Uncharacterized protein</fullName>
    </submittedName>
</protein>
<dbReference type="EMBL" id="BMAW01118382">
    <property type="protein sequence ID" value="GFT79428.1"/>
    <property type="molecule type" value="Genomic_DNA"/>
</dbReference>
<dbReference type="Proteomes" id="UP000887013">
    <property type="component" value="Unassembled WGS sequence"/>
</dbReference>
<gene>
    <name evidence="1" type="ORF">NPIL_497251</name>
</gene>
<dbReference type="InterPro" id="IPR021109">
    <property type="entry name" value="Peptidase_aspartic_dom_sf"/>
</dbReference>
<dbReference type="Gene3D" id="2.40.70.10">
    <property type="entry name" value="Acid Proteases"/>
    <property type="match status" value="1"/>
</dbReference>